<dbReference type="Gene3D" id="6.10.250.690">
    <property type="match status" value="1"/>
</dbReference>
<dbReference type="SUPFAM" id="SSF46894">
    <property type="entry name" value="C-terminal effector domain of the bipartite response regulators"/>
    <property type="match status" value="1"/>
</dbReference>
<evidence type="ECO:0000256" key="2">
    <source>
        <dbReference type="ARBA" id="ARBA00023012"/>
    </source>
</evidence>
<evidence type="ECO:0000256" key="6">
    <source>
        <dbReference type="PROSITE-ProRule" id="PRU00169"/>
    </source>
</evidence>
<dbReference type="InterPro" id="IPR001789">
    <property type="entry name" value="Sig_transdc_resp-reg_receiver"/>
</dbReference>
<gene>
    <name evidence="10" type="ORF">SAMN04515674_105255</name>
</gene>
<sequence>MKLLFIEDEKSLRQALISYFEGEGYLCESAHDFASASEKINLYQYDCVVVDINLPDGSGLNIIKSLKQQQSESGIIIVSARNALDDKLHGLELGSDDYLTKPFHLSELNARIKSIFRRRTFKGQHEVSFQEIKIRTDEMKVSVKGEEIVLTKKEFELLIYLIANQNRMLTKAAIAEHLWGDNADMLDNFDFIYTHIKNLRKKLMEKGCPDYLHSVYGMGYKFGV</sequence>
<dbReference type="Pfam" id="PF00486">
    <property type="entry name" value="Trans_reg_C"/>
    <property type="match status" value="1"/>
</dbReference>
<keyword evidence="2" id="KW-0902">Two-component regulatory system</keyword>
<dbReference type="EMBL" id="FOXH01000005">
    <property type="protein sequence ID" value="SFP75271.1"/>
    <property type="molecule type" value="Genomic_DNA"/>
</dbReference>
<dbReference type="GO" id="GO:0000156">
    <property type="term" value="F:phosphorelay response regulator activity"/>
    <property type="evidence" value="ECO:0007669"/>
    <property type="project" value="TreeGrafter"/>
</dbReference>
<dbReference type="Gene3D" id="1.10.10.10">
    <property type="entry name" value="Winged helix-like DNA-binding domain superfamily/Winged helix DNA-binding domain"/>
    <property type="match status" value="1"/>
</dbReference>
<dbReference type="SMART" id="SM00448">
    <property type="entry name" value="REC"/>
    <property type="match status" value="1"/>
</dbReference>
<keyword evidence="4 7" id="KW-0238">DNA-binding</keyword>
<evidence type="ECO:0000256" key="5">
    <source>
        <dbReference type="ARBA" id="ARBA00023163"/>
    </source>
</evidence>
<evidence type="ECO:0000259" key="8">
    <source>
        <dbReference type="PROSITE" id="PS50110"/>
    </source>
</evidence>
<feature type="modified residue" description="4-aspartylphosphate" evidence="6">
    <location>
        <position position="51"/>
    </location>
</feature>
<dbReference type="RefSeq" id="WP_092017061.1">
    <property type="nucleotide sequence ID" value="NZ_FOXH01000005.1"/>
</dbReference>
<dbReference type="SMART" id="SM00862">
    <property type="entry name" value="Trans_reg_C"/>
    <property type="match status" value="1"/>
</dbReference>
<dbReference type="AlphaFoldDB" id="A0A1I5SX96"/>
<dbReference type="Proteomes" id="UP000199306">
    <property type="component" value="Unassembled WGS sequence"/>
</dbReference>
<dbReference type="GO" id="GO:0032993">
    <property type="term" value="C:protein-DNA complex"/>
    <property type="evidence" value="ECO:0007669"/>
    <property type="project" value="TreeGrafter"/>
</dbReference>
<protein>
    <submittedName>
        <fullName evidence="10">DNA-binding response regulator, OmpR family, contains REC and winged-helix (WHTH) domain</fullName>
    </submittedName>
</protein>
<keyword evidence="1 6" id="KW-0597">Phosphoprotein</keyword>
<dbReference type="GO" id="GO:0006355">
    <property type="term" value="P:regulation of DNA-templated transcription"/>
    <property type="evidence" value="ECO:0007669"/>
    <property type="project" value="InterPro"/>
</dbReference>
<evidence type="ECO:0000313" key="10">
    <source>
        <dbReference type="EMBL" id="SFP75271.1"/>
    </source>
</evidence>
<dbReference type="PROSITE" id="PS51755">
    <property type="entry name" value="OMPR_PHOB"/>
    <property type="match status" value="1"/>
</dbReference>
<evidence type="ECO:0000256" key="1">
    <source>
        <dbReference type="ARBA" id="ARBA00022553"/>
    </source>
</evidence>
<dbReference type="Gene3D" id="3.40.50.2300">
    <property type="match status" value="1"/>
</dbReference>
<proteinExistence type="predicted"/>
<dbReference type="InterPro" id="IPR001867">
    <property type="entry name" value="OmpR/PhoB-type_DNA-bd"/>
</dbReference>
<evidence type="ECO:0000256" key="4">
    <source>
        <dbReference type="ARBA" id="ARBA00023125"/>
    </source>
</evidence>
<dbReference type="SUPFAM" id="SSF52172">
    <property type="entry name" value="CheY-like"/>
    <property type="match status" value="1"/>
</dbReference>
<organism evidence="10 11">
    <name type="scientific">Pseudarcicella hirudinis</name>
    <dbReference type="NCBI Taxonomy" id="1079859"/>
    <lineage>
        <taxon>Bacteria</taxon>
        <taxon>Pseudomonadati</taxon>
        <taxon>Bacteroidota</taxon>
        <taxon>Cytophagia</taxon>
        <taxon>Cytophagales</taxon>
        <taxon>Flectobacillaceae</taxon>
        <taxon>Pseudarcicella</taxon>
    </lineage>
</organism>
<dbReference type="InterPro" id="IPR016032">
    <property type="entry name" value="Sig_transdc_resp-reg_C-effctor"/>
</dbReference>
<dbReference type="InterPro" id="IPR036388">
    <property type="entry name" value="WH-like_DNA-bd_sf"/>
</dbReference>
<feature type="domain" description="Response regulatory" evidence="8">
    <location>
        <begin position="2"/>
        <end position="116"/>
    </location>
</feature>
<name>A0A1I5SX96_9BACT</name>
<keyword evidence="11" id="KW-1185">Reference proteome</keyword>
<dbReference type="PANTHER" id="PTHR48111:SF22">
    <property type="entry name" value="REGULATOR OF RPOS"/>
    <property type="match status" value="1"/>
</dbReference>
<accession>A0A1I5SX96</accession>
<evidence type="ECO:0000259" key="9">
    <source>
        <dbReference type="PROSITE" id="PS51755"/>
    </source>
</evidence>
<evidence type="ECO:0000256" key="3">
    <source>
        <dbReference type="ARBA" id="ARBA00023015"/>
    </source>
</evidence>
<evidence type="ECO:0000313" key="11">
    <source>
        <dbReference type="Proteomes" id="UP000199306"/>
    </source>
</evidence>
<dbReference type="GO" id="GO:0000976">
    <property type="term" value="F:transcription cis-regulatory region binding"/>
    <property type="evidence" value="ECO:0007669"/>
    <property type="project" value="TreeGrafter"/>
</dbReference>
<dbReference type="GO" id="GO:0005829">
    <property type="term" value="C:cytosol"/>
    <property type="evidence" value="ECO:0007669"/>
    <property type="project" value="TreeGrafter"/>
</dbReference>
<dbReference type="PANTHER" id="PTHR48111">
    <property type="entry name" value="REGULATOR OF RPOS"/>
    <property type="match status" value="1"/>
</dbReference>
<reference evidence="10 11" key="1">
    <citation type="submission" date="2016-10" db="EMBL/GenBank/DDBJ databases">
        <authorList>
            <person name="de Groot N.N."/>
        </authorList>
    </citation>
    <scope>NUCLEOTIDE SEQUENCE [LARGE SCALE GENOMIC DNA]</scope>
    <source>
        <strain evidence="11">E92,LMG 26720,CCM 7988</strain>
    </source>
</reference>
<dbReference type="InterPro" id="IPR039420">
    <property type="entry name" value="WalR-like"/>
</dbReference>
<dbReference type="CDD" id="cd00383">
    <property type="entry name" value="trans_reg_C"/>
    <property type="match status" value="1"/>
</dbReference>
<feature type="DNA-binding region" description="OmpR/PhoB-type" evidence="7">
    <location>
        <begin position="124"/>
        <end position="224"/>
    </location>
</feature>
<dbReference type="PROSITE" id="PS50110">
    <property type="entry name" value="RESPONSE_REGULATORY"/>
    <property type="match status" value="1"/>
</dbReference>
<feature type="domain" description="OmpR/PhoB-type" evidence="9">
    <location>
        <begin position="124"/>
        <end position="224"/>
    </location>
</feature>
<keyword evidence="3" id="KW-0805">Transcription regulation</keyword>
<keyword evidence="5" id="KW-0804">Transcription</keyword>
<evidence type="ECO:0000256" key="7">
    <source>
        <dbReference type="PROSITE-ProRule" id="PRU01091"/>
    </source>
</evidence>
<dbReference type="Pfam" id="PF00072">
    <property type="entry name" value="Response_reg"/>
    <property type="match status" value="1"/>
</dbReference>
<dbReference type="InterPro" id="IPR011006">
    <property type="entry name" value="CheY-like_superfamily"/>
</dbReference>
<dbReference type="OrthoDB" id="5343479at2"/>
<dbReference type="STRING" id="1079859.SAMN04515674_105255"/>